<keyword evidence="1" id="KW-1133">Transmembrane helix</keyword>
<evidence type="ECO:0000313" key="2">
    <source>
        <dbReference type="EMBL" id="KAI9270804.1"/>
    </source>
</evidence>
<protein>
    <submittedName>
        <fullName evidence="2">Uncharacterized protein</fullName>
    </submittedName>
</protein>
<dbReference type="EMBL" id="JAIXMP010000007">
    <property type="protein sequence ID" value="KAI9270804.1"/>
    <property type="molecule type" value="Genomic_DNA"/>
</dbReference>
<sequence>MVIFSFYVSHNRSLRQSLLCSEMYTVEKYTTVSIQIRKISKRKKWIAFPRLSRTFKMNEITFSCDSLLRSIFVIFHYPMFITYNVLLFRSCRSYVQVKYDDSNDYRRYCMETHNSNDINVIIYKRSIIKGETLKSCGQRVQHLIWQVDDTRSMIAKVNNIFAARVVMPLKNWYQAIKNSQWFGFKNPKIGFNETGSSAIGSIE</sequence>
<reference evidence="2" key="2">
    <citation type="submission" date="2023-02" db="EMBL/GenBank/DDBJ databases">
        <authorList>
            <consortium name="DOE Joint Genome Institute"/>
            <person name="Mondo S.J."/>
            <person name="Chang Y."/>
            <person name="Wang Y."/>
            <person name="Ahrendt S."/>
            <person name="Andreopoulos W."/>
            <person name="Barry K."/>
            <person name="Beard J."/>
            <person name="Benny G.L."/>
            <person name="Blankenship S."/>
            <person name="Bonito G."/>
            <person name="Cuomo C."/>
            <person name="Desiro A."/>
            <person name="Gervers K.A."/>
            <person name="Hundley H."/>
            <person name="Kuo A."/>
            <person name="LaButti K."/>
            <person name="Lang B.F."/>
            <person name="Lipzen A."/>
            <person name="O'Donnell K."/>
            <person name="Pangilinan J."/>
            <person name="Reynolds N."/>
            <person name="Sandor L."/>
            <person name="Smith M.W."/>
            <person name="Tsang A."/>
            <person name="Grigoriev I.V."/>
            <person name="Stajich J.E."/>
            <person name="Spatafora J.W."/>
        </authorList>
    </citation>
    <scope>NUCLEOTIDE SEQUENCE</scope>
    <source>
        <strain evidence="2">RSA 2281</strain>
    </source>
</reference>
<keyword evidence="3" id="KW-1185">Reference proteome</keyword>
<comment type="caution">
    <text evidence="2">The sequence shown here is derived from an EMBL/GenBank/DDBJ whole genome shotgun (WGS) entry which is preliminary data.</text>
</comment>
<gene>
    <name evidence="2" type="ORF">BDA99DRAFT_534906</name>
</gene>
<name>A0AAD5KHF8_9FUNG</name>
<keyword evidence="1" id="KW-0472">Membrane</keyword>
<organism evidence="2 3">
    <name type="scientific">Phascolomyces articulosus</name>
    <dbReference type="NCBI Taxonomy" id="60185"/>
    <lineage>
        <taxon>Eukaryota</taxon>
        <taxon>Fungi</taxon>
        <taxon>Fungi incertae sedis</taxon>
        <taxon>Mucoromycota</taxon>
        <taxon>Mucoromycotina</taxon>
        <taxon>Mucoromycetes</taxon>
        <taxon>Mucorales</taxon>
        <taxon>Lichtheimiaceae</taxon>
        <taxon>Phascolomyces</taxon>
    </lineage>
</organism>
<dbReference type="Proteomes" id="UP001209540">
    <property type="component" value="Unassembled WGS sequence"/>
</dbReference>
<keyword evidence="1" id="KW-0812">Transmembrane</keyword>
<evidence type="ECO:0000256" key="1">
    <source>
        <dbReference type="SAM" id="Phobius"/>
    </source>
</evidence>
<accession>A0AAD5KHF8</accession>
<reference evidence="2" key="1">
    <citation type="journal article" date="2022" name="IScience">
        <title>Evolution of zygomycete secretomes and the origins of terrestrial fungal ecologies.</title>
        <authorList>
            <person name="Chang Y."/>
            <person name="Wang Y."/>
            <person name="Mondo S."/>
            <person name="Ahrendt S."/>
            <person name="Andreopoulos W."/>
            <person name="Barry K."/>
            <person name="Beard J."/>
            <person name="Benny G.L."/>
            <person name="Blankenship S."/>
            <person name="Bonito G."/>
            <person name="Cuomo C."/>
            <person name="Desiro A."/>
            <person name="Gervers K.A."/>
            <person name="Hundley H."/>
            <person name="Kuo A."/>
            <person name="LaButti K."/>
            <person name="Lang B.F."/>
            <person name="Lipzen A."/>
            <person name="O'Donnell K."/>
            <person name="Pangilinan J."/>
            <person name="Reynolds N."/>
            <person name="Sandor L."/>
            <person name="Smith M.E."/>
            <person name="Tsang A."/>
            <person name="Grigoriev I.V."/>
            <person name="Stajich J.E."/>
            <person name="Spatafora J.W."/>
        </authorList>
    </citation>
    <scope>NUCLEOTIDE SEQUENCE</scope>
    <source>
        <strain evidence="2">RSA 2281</strain>
    </source>
</reference>
<feature type="transmembrane region" description="Helical" evidence="1">
    <location>
        <begin position="67"/>
        <end position="88"/>
    </location>
</feature>
<evidence type="ECO:0000313" key="3">
    <source>
        <dbReference type="Proteomes" id="UP001209540"/>
    </source>
</evidence>
<proteinExistence type="predicted"/>
<dbReference type="AlphaFoldDB" id="A0AAD5KHF8"/>